<proteinExistence type="predicted"/>
<sequence>MSVRLHHFVILLLKAKKFFVIKRFHSYIMQMIMAFFNCFYLAALSSPFSAFRG</sequence>
<name>A0A1Q5SM96_9BACL</name>
<evidence type="ECO:0000313" key="3">
    <source>
        <dbReference type="Proteomes" id="UP000186030"/>
    </source>
</evidence>
<keyword evidence="1" id="KW-0812">Transmembrane</keyword>
<dbReference type="Proteomes" id="UP000186030">
    <property type="component" value="Unassembled WGS sequence"/>
</dbReference>
<keyword evidence="1" id="KW-1133">Transmembrane helix</keyword>
<keyword evidence="1" id="KW-0472">Membrane</keyword>
<evidence type="ECO:0000256" key="1">
    <source>
        <dbReference type="SAM" id="Phobius"/>
    </source>
</evidence>
<comment type="caution">
    <text evidence="2">The sequence shown here is derived from an EMBL/GenBank/DDBJ whole genome shotgun (WGS) entry which is preliminary data.</text>
</comment>
<protein>
    <submittedName>
        <fullName evidence="2">Uncharacterized protein</fullName>
    </submittedName>
</protein>
<reference evidence="3" key="2">
    <citation type="submission" date="2017-01" db="EMBL/GenBank/DDBJ databases">
        <title>Genome sequencing and annotation of Geobacillus sp. 1017, a Hydrocarbon-Oxidizing Thermophilic Bacterium Isolated from a Heavy Oil Reservoir (China).</title>
        <authorList>
            <person name="Kadnikov V.V."/>
            <person name="Mardanov A.V."/>
            <person name="Poltaraus A.B."/>
            <person name="Sokolova D.S."/>
            <person name="Semenova E.M."/>
            <person name="Ravin N.V."/>
            <person name="Tourova T.P."/>
            <person name="Nazina T.N."/>
        </authorList>
    </citation>
    <scope>NUCLEOTIDE SEQUENCE [LARGE SCALE GENOMIC DNA]</scope>
    <source>
        <strain evidence="3">1017</strain>
    </source>
</reference>
<accession>A0A1Q5SM96</accession>
<evidence type="ECO:0000313" key="2">
    <source>
        <dbReference type="EMBL" id="OKO89056.1"/>
    </source>
</evidence>
<reference evidence="2 3" key="1">
    <citation type="submission" date="2016-11" db="EMBL/GenBank/DDBJ databases">
        <authorList>
            <person name="Kadnikov V."/>
            <person name="Nazina T."/>
        </authorList>
    </citation>
    <scope>NUCLEOTIDE SEQUENCE [LARGE SCALE GENOMIC DNA]</scope>
    <source>
        <strain evidence="2 3">1017</strain>
    </source>
</reference>
<gene>
    <name evidence="2" type="ORF">BRO54_3423</name>
</gene>
<feature type="transmembrane region" description="Helical" evidence="1">
    <location>
        <begin position="24"/>
        <end position="43"/>
    </location>
</feature>
<dbReference type="AlphaFoldDB" id="A0A1Q5SM96"/>
<dbReference type="EMBL" id="MQMG01000061">
    <property type="protein sequence ID" value="OKO89056.1"/>
    <property type="molecule type" value="Genomic_DNA"/>
</dbReference>
<organism evidence="2 3">
    <name type="scientific">Geobacillus proteiniphilus</name>
    <dbReference type="NCBI Taxonomy" id="860353"/>
    <lineage>
        <taxon>Bacteria</taxon>
        <taxon>Bacillati</taxon>
        <taxon>Bacillota</taxon>
        <taxon>Bacilli</taxon>
        <taxon>Bacillales</taxon>
        <taxon>Anoxybacillaceae</taxon>
        <taxon>Geobacillus</taxon>
    </lineage>
</organism>